<dbReference type="InterPro" id="IPR003798">
    <property type="entry name" value="DNA_recombination_RmuC"/>
</dbReference>
<dbReference type="PANTHER" id="PTHR30563">
    <property type="entry name" value="DNA RECOMBINATION PROTEIN RMUC"/>
    <property type="match status" value="1"/>
</dbReference>
<evidence type="ECO:0000256" key="4">
    <source>
        <dbReference type="ARBA" id="ARBA00023172"/>
    </source>
</evidence>
<accession>A0A1A8XSP1</accession>
<evidence type="ECO:0000256" key="3">
    <source>
        <dbReference type="ARBA" id="ARBA00023054"/>
    </source>
</evidence>
<organism evidence="8 9">
    <name type="scientific">Candidatus Propionivibrio aalborgensis</name>
    <dbReference type="NCBI Taxonomy" id="1860101"/>
    <lineage>
        <taxon>Bacteria</taxon>
        <taxon>Pseudomonadati</taxon>
        <taxon>Pseudomonadota</taxon>
        <taxon>Betaproteobacteria</taxon>
        <taxon>Rhodocyclales</taxon>
        <taxon>Rhodocyclaceae</taxon>
        <taxon>Propionivibrio</taxon>
    </lineage>
</organism>
<evidence type="ECO:0000313" key="8">
    <source>
        <dbReference type="EMBL" id="SBT06948.1"/>
    </source>
</evidence>
<feature type="transmembrane region" description="Helical" evidence="7">
    <location>
        <begin position="6"/>
        <end position="27"/>
    </location>
</feature>
<dbReference type="SUPFAM" id="SSF58113">
    <property type="entry name" value="Apolipoprotein A-I"/>
    <property type="match status" value="1"/>
</dbReference>
<comment type="function">
    <text evidence="1">Involved in DNA recombination.</text>
</comment>
<name>A0A1A8XSP1_9RHOO</name>
<protein>
    <submittedName>
        <fullName evidence="8">DNA recombination protein RmuC homolog</fullName>
    </submittedName>
</protein>
<keyword evidence="7" id="KW-1133">Transmembrane helix</keyword>
<feature type="region of interest" description="Disordered" evidence="6">
    <location>
        <begin position="58"/>
        <end position="77"/>
    </location>
</feature>
<gene>
    <name evidence="8" type="primary">rmuC</name>
    <name evidence="8" type="ORF">PROAA_200008</name>
</gene>
<sequence length="450" mass="50772">MGMNEYLIYGLAAIGVLVFLMQIVLLWRSSRKDDAFDPFFRSLGDGLERVERELRHEMASGRQEAASAARGDREEQSQALDRLTKTLAAQVGQLGTLQGQQLESFAQQLARLTQSNEQRFEQLRLSVETRLVAMQADNASKLEEMRKTVDEKLHATLEQRLGDSFRLVSERLEQVHKGLGEMQTLAAGVGDLKKVLTNVKTRGTWGEVQLEALLDQVLTAEQYRKNVATRPNSSERVEFAICLPGREMGEDDKRPVWLPIDAKFPMEDYQRLIEAQERADPLAVELAVKALELRLRDEAKKIRDKYVEPPYTTDFAILYLPTEGLYAEALRRPGLADGLQRDFRISIAGPTTLAALLNSLQMGFRTLAIEKRSSEVWGVLGAIKTEFGKFGEVLEITRRKLEQATRSIESASVRTRQIERKLKGVEALPMLEAQTRLGELEEIGQAEEDV</sequence>
<dbReference type="AlphaFoldDB" id="A0A1A8XSP1"/>
<proteinExistence type="inferred from homology"/>
<dbReference type="PANTHER" id="PTHR30563:SF0">
    <property type="entry name" value="DNA RECOMBINATION PROTEIN RMUC"/>
    <property type="match status" value="1"/>
</dbReference>
<dbReference type="GO" id="GO:0006310">
    <property type="term" value="P:DNA recombination"/>
    <property type="evidence" value="ECO:0007669"/>
    <property type="project" value="UniProtKB-KW"/>
</dbReference>
<dbReference type="EMBL" id="FLQY01000113">
    <property type="protein sequence ID" value="SBT06948.1"/>
    <property type="molecule type" value="Genomic_DNA"/>
</dbReference>
<keyword evidence="4" id="KW-0233">DNA recombination</keyword>
<keyword evidence="3 5" id="KW-0175">Coiled coil</keyword>
<evidence type="ECO:0000256" key="5">
    <source>
        <dbReference type="SAM" id="Coils"/>
    </source>
</evidence>
<reference evidence="8 9" key="1">
    <citation type="submission" date="2016-06" db="EMBL/GenBank/DDBJ databases">
        <authorList>
            <person name="Kjaerup R.B."/>
            <person name="Dalgaard T.S."/>
            <person name="Juul-Madsen H.R."/>
        </authorList>
    </citation>
    <scope>NUCLEOTIDE SEQUENCE [LARGE SCALE GENOMIC DNA]</scope>
    <source>
        <strain evidence="8">2</strain>
    </source>
</reference>
<evidence type="ECO:0000256" key="6">
    <source>
        <dbReference type="SAM" id="MobiDB-lite"/>
    </source>
</evidence>
<dbReference type="Proteomes" id="UP000199600">
    <property type="component" value="Unassembled WGS sequence"/>
</dbReference>
<evidence type="ECO:0000256" key="1">
    <source>
        <dbReference type="ARBA" id="ARBA00003416"/>
    </source>
</evidence>
<feature type="coiled-coil region" evidence="5">
    <location>
        <begin position="394"/>
        <end position="421"/>
    </location>
</feature>
<dbReference type="Pfam" id="PF02646">
    <property type="entry name" value="RmuC"/>
    <property type="match status" value="1"/>
</dbReference>
<keyword evidence="7" id="KW-0812">Transmembrane</keyword>
<keyword evidence="9" id="KW-1185">Reference proteome</keyword>
<keyword evidence="7" id="KW-0472">Membrane</keyword>
<evidence type="ECO:0000256" key="2">
    <source>
        <dbReference type="ARBA" id="ARBA00009840"/>
    </source>
</evidence>
<evidence type="ECO:0000256" key="7">
    <source>
        <dbReference type="SAM" id="Phobius"/>
    </source>
</evidence>
<comment type="similarity">
    <text evidence="2">Belongs to the RmuC family.</text>
</comment>
<evidence type="ECO:0000313" key="9">
    <source>
        <dbReference type="Proteomes" id="UP000199600"/>
    </source>
</evidence>